<reference evidence="2" key="1">
    <citation type="submission" date="2021-06" db="EMBL/GenBank/DDBJ databases">
        <authorList>
            <person name="Kallberg Y."/>
            <person name="Tangrot J."/>
            <person name="Rosling A."/>
        </authorList>
    </citation>
    <scope>NUCLEOTIDE SEQUENCE</scope>
    <source>
        <strain evidence="2">MT106</strain>
    </source>
</reference>
<organism evidence="2 3">
    <name type="scientific">Ambispora gerdemannii</name>
    <dbReference type="NCBI Taxonomy" id="144530"/>
    <lineage>
        <taxon>Eukaryota</taxon>
        <taxon>Fungi</taxon>
        <taxon>Fungi incertae sedis</taxon>
        <taxon>Mucoromycota</taxon>
        <taxon>Glomeromycotina</taxon>
        <taxon>Glomeromycetes</taxon>
        <taxon>Archaeosporales</taxon>
        <taxon>Ambisporaceae</taxon>
        <taxon>Ambispora</taxon>
    </lineage>
</organism>
<sequence length="190" mass="21713">MTKVSEENMSKEDQKIEPNVSKRLHSEFSNSESFSKKRKVKPQSSSSDKFSDDDEIEFDLSSVAEELRREQITEWVIGEINITQRFRKYQMDVLEKAQINGLAHDNIYETLALSSIIVLSDPCPYPIFTSEEWDKIIKMNPYKIQNHPIPPEIGSLLHQASFNNFQGKDATIDGGNSQLGKTVARAFNEL</sequence>
<dbReference type="OrthoDB" id="2445463at2759"/>
<feature type="region of interest" description="Disordered" evidence="1">
    <location>
        <begin position="1"/>
        <end position="52"/>
    </location>
</feature>
<name>A0A9N9CUX8_9GLOM</name>
<accession>A0A9N9CUX8</accession>
<dbReference type="Proteomes" id="UP000789831">
    <property type="component" value="Unassembled WGS sequence"/>
</dbReference>
<evidence type="ECO:0000313" key="2">
    <source>
        <dbReference type="EMBL" id="CAG8616961.1"/>
    </source>
</evidence>
<evidence type="ECO:0000256" key="1">
    <source>
        <dbReference type="SAM" id="MobiDB-lite"/>
    </source>
</evidence>
<feature type="compositionally biased region" description="Basic and acidic residues" evidence="1">
    <location>
        <begin position="1"/>
        <end position="16"/>
    </location>
</feature>
<gene>
    <name evidence="2" type="ORF">AGERDE_LOCUS9877</name>
</gene>
<comment type="caution">
    <text evidence="2">The sequence shown here is derived from an EMBL/GenBank/DDBJ whole genome shotgun (WGS) entry which is preliminary data.</text>
</comment>
<protein>
    <submittedName>
        <fullName evidence="2">2448_t:CDS:1</fullName>
    </submittedName>
</protein>
<dbReference type="EMBL" id="CAJVPL010002673">
    <property type="protein sequence ID" value="CAG8616961.1"/>
    <property type="molecule type" value="Genomic_DNA"/>
</dbReference>
<evidence type="ECO:0000313" key="3">
    <source>
        <dbReference type="Proteomes" id="UP000789831"/>
    </source>
</evidence>
<proteinExistence type="predicted"/>
<keyword evidence="3" id="KW-1185">Reference proteome</keyword>
<dbReference type="AlphaFoldDB" id="A0A9N9CUX8"/>